<dbReference type="Proteomes" id="UP001652740">
    <property type="component" value="Unplaced"/>
</dbReference>
<dbReference type="GeneID" id="113520106"/>
<organism evidence="1 2">
    <name type="scientific">Galleria mellonella</name>
    <name type="common">Greater wax moth</name>
    <dbReference type="NCBI Taxonomy" id="7137"/>
    <lineage>
        <taxon>Eukaryota</taxon>
        <taxon>Metazoa</taxon>
        <taxon>Ecdysozoa</taxon>
        <taxon>Arthropoda</taxon>
        <taxon>Hexapoda</taxon>
        <taxon>Insecta</taxon>
        <taxon>Pterygota</taxon>
        <taxon>Neoptera</taxon>
        <taxon>Endopterygota</taxon>
        <taxon>Lepidoptera</taxon>
        <taxon>Glossata</taxon>
        <taxon>Ditrysia</taxon>
        <taxon>Pyraloidea</taxon>
        <taxon>Pyralidae</taxon>
        <taxon>Galleriinae</taxon>
        <taxon>Galleria</taxon>
    </lineage>
</organism>
<name>A0A6J1WXZ4_GALME</name>
<proteinExistence type="predicted"/>
<evidence type="ECO:0000313" key="1">
    <source>
        <dbReference type="Proteomes" id="UP001652740"/>
    </source>
</evidence>
<dbReference type="RefSeq" id="XP_026761171.2">
    <property type="nucleotide sequence ID" value="XM_026905370.3"/>
</dbReference>
<sequence>MLFFNLPMKSEKINFKMSLTILVLCLQITKIYAAPVSSHQSLQLESSRSLQQQLLALQQLQMLKQLNVVNTPLGTNTAPPLIIIVPNPLQNTISDANNLLKFSPAPNLEDKNQLKNTNNEEVDEELDSVIVNAESEDPNDALEETQKAILLVPNRGRVSIGGIISAIPFLPIEINVPDTASWIYNWISSIISGIGQRWPLKPKPQETPQDTNLRVLLKQLQIKKQNQALPIIIMPV</sequence>
<keyword evidence="1" id="KW-1185">Reference proteome</keyword>
<reference evidence="2" key="1">
    <citation type="submission" date="2025-08" db="UniProtKB">
        <authorList>
            <consortium name="RefSeq"/>
        </authorList>
    </citation>
    <scope>IDENTIFICATION</scope>
    <source>
        <tissue evidence="2">Whole larvae</tissue>
    </source>
</reference>
<protein>
    <submittedName>
        <fullName evidence="2">Uncharacterized protein LOC113520106</fullName>
    </submittedName>
</protein>
<dbReference type="KEGG" id="gmw:113520106"/>
<gene>
    <name evidence="2" type="primary">LOC113520106</name>
</gene>
<dbReference type="AlphaFoldDB" id="A0A6J1WXZ4"/>
<dbReference type="InParanoid" id="A0A6J1WXZ4"/>
<evidence type="ECO:0000313" key="2">
    <source>
        <dbReference type="RefSeq" id="XP_026761171.2"/>
    </source>
</evidence>
<accession>A0A6J1WXZ4</accession>